<reference evidence="2" key="1">
    <citation type="journal article" date="2012" name="Nature">
        <title>The oyster genome reveals stress adaptation and complexity of shell formation.</title>
        <authorList>
            <person name="Zhang G."/>
            <person name="Fang X."/>
            <person name="Guo X."/>
            <person name="Li L."/>
            <person name="Luo R."/>
            <person name="Xu F."/>
            <person name="Yang P."/>
            <person name="Zhang L."/>
            <person name="Wang X."/>
            <person name="Qi H."/>
            <person name="Xiong Z."/>
            <person name="Que H."/>
            <person name="Xie Y."/>
            <person name="Holland P.W."/>
            <person name="Paps J."/>
            <person name="Zhu Y."/>
            <person name="Wu F."/>
            <person name="Chen Y."/>
            <person name="Wang J."/>
            <person name="Peng C."/>
            <person name="Meng J."/>
            <person name="Yang L."/>
            <person name="Liu J."/>
            <person name="Wen B."/>
            <person name="Zhang N."/>
            <person name="Huang Z."/>
            <person name="Zhu Q."/>
            <person name="Feng Y."/>
            <person name="Mount A."/>
            <person name="Hedgecock D."/>
            <person name="Xu Z."/>
            <person name="Liu Y."/>
            <person name="Domazet-Loso T."/>
            <person name="Du Y."/>
            <person name="Sun X."/>
            <person name="Zhang S."/>
            <person name="Liu B."/>
            <person name="Cheng P."/>
            <person name="Jiang X."/>
            <person name="Li J."/>
            <person name="Fan D."/>
            <person name="Wang W."/>
            <person name="Fu W."/>
            <person name="Wang T."/>
            <person name="Wang B."/>
            <person name="Zhang J."/>
            <person name="Peng Z."/>
            <person name="Li Y."/>
            <person name="Li N."/>
            <person name="Wang J."/>
            <person name="Chen M."/>
            <person name="He Y."/>
            <person name="Tan F."/>
            <person name="Song X."/>
            <person name="Zheng Q."/>
            <person name="Huang R."/>
            <person name="Yang H."/>
            <person name="Du X."/>
            <person name="Chen L."/>
            <person name="Yang M."/>
            <person name="Gaffney P.M."/>
            <person name="Wang S."/>
            <person name="Luo L."/>
            <person name="She Z."/>
            <person name="Ming Y."/>
            <person name="Huang W."/>
            <person name="Zhang S."/>
            <person name="Huang B."/>
            <person name="Zhang Y."/>
            <person name="Qu T."/>
            <person name="Ni P."/>
            <person name="Miao G."/>
            <person name="Wang J."/>
            <person name="Wang Q."/>
            <person name="Steinberg C.E."/>
            <person name="Wang H."/>
            <person name="Li N."/>
            <person name="Qian L."/>
            <person name="Zhang G."/>
            <person name="Li Y."/>
            <person name="Yang H."/>
            <person name="Liu X."/>
            <person name="Wang J."/>
            <person name="Yin Y."/>
            <person name="Wang J."/>
        </authorList>
    </citation>
    <scope>NUCLEOTIDE SEQUENCE [LARGE SCALE GENOMIC DNA]</scope>
    <source>
        <strain evidence="2">05x7-T-G4-1.051#20</strain>
    </source>
</reference>
<dbReference type="InParanoid" id="K1S2J3"/>
<evidence type="ECO:0000256" key="1">
    <source>
        <dbReference type="SAM" id="MobiDB-lite"/>
    </source>
</evidence>
<proteinExistence type="predicted"/>
<feature type="compositionally biased region" description="Low complexity" evidence="1">
    <location>
        <begin position="115"/>
        <end position="131"/>
    </location>
</feature>
<sequence length="291" mass="32521">MTPCHYLANIMHPLFKGKKLKPCHISEAQDMMMKFHPDLLPDFLTLLSDTMKLPKALQDEKTMTSIKPGESGKDNTGAAYITGRNLDDHARIGIGQTNLADSEEHDAEKSDDPADAAPTPDADQPDNQADTDPLEGSFDVGHRRTSIHPKRIDISLNADPELPEDIILDDGVIHYKVLEKGSKRGGRLLFGYTLRVKAVWRHVQLLGLTRTYKEQQAVHSYTRQLLSLHFLPAQHIPETFHHLRGRANTPQLRDLMDYIWTESGFTIESSGSRTGQCFAGQCAPTTMLKAC</sequence>
<gene>
    <name evidence="2" type="ORF">CGI_10021294</name>
</gene>
<dbReference type="AlphaFoldDB" id="K1S2J3"/>
<dbReference type="EMBL" id="JH816788">
    <property type="protein sequence ID" value="EKC41541.1"/>
    <property type="molecule type" value="Genomic_DNA"/>
</dbReference>
<protein>
    <submittedName>
        <fullName evidence="2">Uncharacterized protein</fullName>
    </submittedName>
</protein>
<organism evidence="2">
    <name type="scientific">Magallana gigas</name>
    <name type="common">Pacific oyster</name>
    <name type="synonym">Crassostrea gigas</name>
    <dbReference type="NCBI Taxonomy" id="29159"/>
    <lineage>
        <taxon>Eukaryota</taxon>
        <taxon>Metazoa</taxon>
        <taxon>Spiralia</taxon>
        <taxon>Lophotrochozoa</taxon>
        <taxon>Mollusca</taxon>
        <taxon>Bivalvia</taxon>
        <taxon>Autobranchia</taxon>
        <taxon>Pteriomorphia</taxon>
        <taxon>Ostreida</taxon>
        <taxon>Ostreoidea</taxon>
        <taxon>Ostreidae</taxon>
        <taxon>Magallana</taxon>
    </lineage>
</organism>
<feature type="region of interest" description="Disordered" evidence="1">
    <location>
        <begin position="59"/>
        <end position="80"/>
    </location>
</feature>
<accession>K1S2J3</accession>
<name>K1S2J3_MAGGI</name>
<feature type="region of interest" description="Disordered" evidence="1">
    <location>
        <begin position="99"/>
        <end position="143"/>
    </location>
</feature>
<dbReference type="HOGENOM" id="CLU_957271_0_0_1"/>
<evidence type="ECO:0000313" key="2">
    <source>
        <dbReference type="EMBL" id="EKC41541.1"/>
    </source>
</evidence>